<accession>A0AAW5ZIR2</accession>
<feature type="compositionally biased region" description="Basic and acidic residues" evidence="1">
    <location>
        <begin position="102"/>
        <end position="130"/>
    </location>
</feature>
<evidence type="ECO:0000256" key="1">
    <source>
        <dbReference type="SAM" id="MobiDB-lite"/>
    </source>
</evidence>
<sequence length="143" mass="16594">MKKNAWMFAACLLTAGAAWVAAPAQAQVSIGVQIGPTMAPPPPQYEAVPVMPPGYVWAPGYWQWREGRYMWRPGYRVHERPGYAYRAPRWEQGPNGWMMREGGWDHDRRGWDRRDHDRDHGRDRDDDRGRWHCPPGHAKKGEC</sequence>
<proteinExistence type="predicted"/>
<keyword evidence="2" id="KW-0732">Signal</keyword>
<evidence type="ECO:0000256" key="2">
    <source>
        <dbReference type="SAM" id="SignalP"/>
    </source>
</evidence>
<dbReference type="RefSeq" id="WP_013205597.1">
    <property type="nucleotide sequence ID" value="NZ_CDLW01000001.1"/>
</dbReference>
<name>A0AAW5ZIR2_RALSL</name>
<gene>
    <name evidence="3" type="ORF">LBW59_02340</name>
</gene>
<feature type="signal peptide" evidence="2">
    <location>
        <begin position="1"/>
        <end position="26"/>
    </location>
</feature>
<protein>
    <submittedName>
        <fullName evidence="3">YXWGXW repeat-containing protein</fullName>
    </submittedName>
</protein>
<reference evidence="3" key="1">
    <citation type="submission" date="2021-09" db="EMBL/GenBank/DDBJ databases">
        <title>Genomic analysis of Ralstonia spp.</title>
        <authorList>
            <person name="Aburjaile F."/>
            <person name="Ariute J.C."/>
            <person name="Pais A.K.L."/>
            <person name="Albuquerque G.M.R."/>
            <person name="Silva A.M.F."/>
            <person name="Brenig B."/>
            <person name="Azevedo V."/>
            <person name="Matiuzzi M."/>
            <person name="Ramos R."/>
            <person name="Goes-Neto A."/>
            <person name="Soares S."/>
            <person name="Iseppon A.M.B."/>
            <person name="Souza E."/>
            <person name="Gama M."/>
        </authorList>
    </citation>
    <scope>NUCLEOTIDE SEQUENCE</scope>
    <source>
        <strain evidence="3">CCRMRs91</strain>
    </source>
</reference>
<comment type="caution">
    <text evidence="3">The sequence shown here is derived from an EMBL/GenBank/DDBJ whole genome shotgun (WGS) entry which is preliminary data.</text>
</comment>
<feature type="chain" id="PRO_5043622051" evidence="2">
    <location>
        <begin position="27"/>
        <end position="143"/>
    </location>
</feature>
<evidence type="ECO:0000313" key="4">
    <source>
        <dbReference type="Proteomes" id="UP001144050"/>
    </source>
</evidence>
<organism evidence="3 4">
    <name type="scientific">Ralstonia solanacearum</name>
    <name type="common">Pseudomonas solanacearum</name>
    <dbReference type="NCBI Taxonomy" id="305"/>
    <lineage>
        <taxon>Bacteria</taxon>
        <taxon>Pseudomonadati</taxon>
        <taxon>Pseudomonadota</taxon>
        <taxon>Betaproteobacteria</taxon>
        <taxon>Burkholderiales</taxon>
        <taxon>Burkholderiaceae</taxon>
        <taxon>Ralstonia</taxon>
        <taxon>Ralstonia solanacearum species complex</taxon>
    </lineage>
</organism>
<dbReference type="Pfam" id="PF12779">
    <property type="entry name" value="WXXGXW"/>
    <property type="match status" value="1"/>
</dbReference>
<dbReference type="AlphaFoldDB" id="A0AAW5ZIR2"/>
<dbReference type="InterPro" id="IPR024447">
    <property type="entry name" value="YXWGXW_rpt"/>
</dbReference>
<evidence type="ECO:0000313" key="3">
    <source>
        <dbReference type="EMBL" id="MDB0569614.1"/>
    </source>
</evidence>
<dbReference type="Proteomes" id="UP001144050">
    <property type="component" value="Unassembled WGS sequence"/>
</dbReference>
<feature type="region of interest" description="Disordered" evidence="1">
    <location>
        <begin position="93"/>
        <end position="143"/>
    </location>
</feature>
<dbReference type="EMBL" id="JAIVFG010000003">
    <property type="protein sequence ID" value="MDB0569614.1"/>
    <property type="molecule type" value="Genomic_DNA"/>
</dbReference>